<dbReference type="GO" id="GO:0008168">
    <property type="term" value="F:methyltransferase activity"/>
    <property type="evidence" value="ECO:0007669"/>
    <property type="project" value="UniProtKB-KW"/>
</dbReference>
<protein>
    <submittedName>
        <fullName evidence="2">Methyltransferase domain-containing protein</fullName>
    </submittedName>
</protein>
<dbReference type="InterPro" id="IPR041698">
    <property type="entry name" value="Methyltransf_25"/>
</dbReference>
<evidence type="ECO:0000313" key="3">
    <source>
        <dbReference type="Proteomes" id="UP000199370"/>
    </source>
</evidence>
<sequence>MAADALGTAMWDYQRGDLGDCWYVDGDDRMDGHIAENYFGSHEDWDDAQRERLGELDGPVLDLGCGAGQHVRFFEDRGTEVLGVDVSPGAVQAARERGVEHVAVGDMFALPFERDRFRSVLLNGTQVGLAQSVAGVRSLLSDLAYVTDGEATAQVDNYDASLVDSELFGFRPDPRDGFAHRTFHFEYEPRDGDRILGRALHFLLFSPARLRDICVGTPWSVTEVEHRHEVYYNARLAK</sequence>
<dbReference type="AlphaFoldDB" id="A0A1G9VJ50"/>
<dbReference type="InterPro" id="IPR029063">
    <property type="entry name" value="SAM-dependent_MTases_sf"/>
</dbReference>
<evidence type="ECO:0000259" key="1">
    <source>
        <dbReference type="Pfam" id="PF13649"/>
    </source>
</evidence>
<organism evidence="2 3">
    <name type="scientific">Haloarchaeobius iranensis</name>
    <dbReference type="NCBI Taxonomy" id="996166"/>
    <lineage>
        <taxon>Archaea</taxon>
        <taxon>Methanobacteriati</taxon>
        <taxon>Methanobacteriota</taxon>
        <taxon>Stenosarchaea group</taxon>
        <taxon>Halobacteria</taxon>
        <taxon>Halobacteriales</taxon>
        <taxon>Halorubellaceae</taxon>
        <taxon>Haloarchaeobius</taxon>
    </lineage>
</organism>
<dbReference type="Pfam" id="PF13649">
    <property type="entry name" value="Methyltransf_25"/>
    <property type="match status" value="1"/>
</dbReference>
<gene>
    <name evidence="2" type="ORF">SAMN05192554_106142</name>
</gene>
<keyword evidence="3" id="KW-1185">Reference proteome</keyword>
<name>A0A1G9VJ50_9EURY</name>
<dbReference type="Proteomes" id="UP000199370">
    <property type="component" value="Unassembled WGS sequence"/>
</dbReference>
<dbReference type="OrthoDB" id="56895at2157"/>
<reference evidence="2 3" key="1">
    <citation type="submission" date="2016-10" db="EMBL/GenBank/DDBJ databases">
        <authorList>
            <person name="de Groot N.N."/>
        </authorList>
    </citation>
    <scope>NUCLEOTIDE SEQUENCE [LARGE SCALE GENOMIC DNA]</scope>
    <source>
        <strain evidence="3">EB21,IBRC-M 10013,KCTC 4048</strain>
    </source>
</reference>
<dbReference type="SUPFAM" id="SSF53335">
    <property type="entry name" value="S-adenosyl-L-methionine-dependent methyltransferases"/>
    <property type="match status" value="1"/>
</dbReference>
<dbReference type="EMBL" id="FNIA01000006">
    <property type="protein sequence ID" value="SDM72214.1"/>
    <property type="molecule type" value="Genomic_DNA"/>
</dbReference>
<keyword evidence="2" id="KW-0808">Transferase</keyword>
<proteinExistence type="predicted"/>
<dbReference type="RefSeq" id="WP_089732344.1">
    <property type="nucleotide sequence ID" value="NZ_FNIA01000006.1"/>
</dbReference>
<dbReference type="STRING" id="996166.SAMN05192554_106142"/>
<dbReference type="CDD" id="cd02440">
    <property type="entry name" value="AdoMet_MTases"/>
    <property type="match status" value="1"/>
</dbReference>
<dbReference type="GO" id="GO:0032259">
    <property type="term" value="P:methylation"/>
    <property type="evidence" value="ECO:0007669"/>
    <property type="project" value="UniProtKB-KW"/>
</dbReference>
<dbReference type="Gene3D" id="3.40.50.150">
    <property type="entry name" value="Vaccinia Virus protein VP39"/>
    <property type="match status" value="1"/>
</dbReference>
<keyword evidence="2" id="KW-0489">Methyltransferase</keyword>
<feature type="domain" description="Methyltransferase" evidence="1">
    <location>
        <begin position="60"/>
        <end position="125"/>
    </location>
</feature>
<accession>A0A1G9VJ50</accession>
<evidence type="ECO:0000313" key="2">
    <source>
        <dbReference type="EMBL" id="SDM72214.1"/>
    </source>
</evidence>